<keyword evidence="8" id="KW-0539">Nucleus</keyword>
<keyword evidence="7" id="KW-0804">Transcription</keyword>
<keyword evidence="6" id="KW-0238">DNA-binding</keyword>
<dbReference type="InterPro" id="IPR036893">
    <property type="entry name" value="SBP_sf"/>
</dbReference>
<evidence type="ECO:0000256" key="6">
    <source>
        <dbReference type="ARBA" id="ARBA00023125"/>
    </source>
</evidence>
<dbReference type="PROSITE" id="PS51141">
    <property type="entry name" value="ZF_SBP"/>
    <property type="match status" value="1"/>
</dbReference>
<evidence type="ECO:0000259" key="12">
    <source>
        <dbReference type="PROSITE" id="PS51141"/>
    </source>
</evidence>
<feature type="region of interest" description="Disordered" evidence="11">
    <location>
        <begin position="1"/>
        <end position="23"/>
    </location>
</feature>
<dbReference type="SUPFAM" id="SSF103612">
    <property type="entry name" value="SBT domain"/>
    <property type="match status" value="1"/>
</dbReference>
<keyword evidence="4" id="KW-0862">Zinc</keyword>
<reference evidence="13" key="1">
    <citation type="journal article" date="2025" name="Foods">
        <title>Unveiling the Microbial Signatures of Arabica Coffee Cherries: Insights into Ripeness Specific Diversity, Functional Traits, and Implications for Quality and Safety.</title>
        <authorList>
            <consortium name="RefSeq"/>
            <person name="Tenea G.N."/>
            <person name="Cifuentes V."/>
            <person name="Reyes P."/>
            <person name="Cevallos-Vallejos M."/>
        </authorList>
    </citation>
    <scope>NUCLEOTIDE SEQUENCE [LARGE SCALE GENOMIC DNA]</scope>
</reference>
<organism evidence="13 14">
    <name type="scientific">Coffea arabica</name>
    <name type="common">Arabian coffee</name>
    <dbReference type="NCBI Taxonomy" id="13443"/>
    <lineage>
        <taxon>Eukaryota</taxon>
        <taxon>Viridiplantae</taxon>
        <taxon>Streptophyta</taxon>
        <taxon>Embryophyta</taxon>
        <taxon>Tracheophyta</taxon>
        <taxon>Spermatophyta</taxon>
        <taxon>Magnoliopsida</taxon>
        <taxon>eudicotyledons</taxon>
        <taxon>Gunneridae</taxon>
        <taxon>Pentapetalae</taxon>
        <taxon>asterids</taxon>
        <taxon>lamiids</taxon>
        <taxon>Gentianales</taxon>
        <taxon>Rubiaceae</taxon>
        <taxon>Ixoroideae</taxon>
        <taxon>Gardenieae complex</taxon>
        <taxon>Bertiereae - Coffeeae clade</taxon>
        <taxon>Coffeeae</taxon>
        <taxon>Coffea</taxon>
    </lineage>
</organism>
<comment type="subcellular location">
    <subcellularLocation>
        <location evidence="1">Nucleus</location>
    </subcellularLocation>
</comment>
<evidence type="ECO:0000256" key="11">
    <source>
        <dbReference type="SAM" id="MobiDB-lite"/>
    </source>
</evidence>
<dbReference type="PANTHER" id="PTHR31251:SF74">
    <property type="entry name" value="SQUAMOSA PROMOTER-BINDING-LIKE PROTEIN 2"/>
    <property type="match status" value="1"/>
</dbReference>
<evidence type="ECO:0000256" key="7">
    <source>
        <dbReference type="ARBA" id="ARBA00023163"/>
    </source>
</evidence>
<proteinExistence type="predicted"/>
<evidence type="ECO:0000313" key="13">
    <source>
        <dbReference type="Proteomes" id="UP001652660"/>
    </source>
</evidence>
<dbReference type="InterPro" id="IPR004333">
    <property type="entry name" value="SBP_dom"/>
</dbReference>
<dbReference type="PANTHER" id="PTHR31251">
    <property type="entry name" value="SQUAMOSA PROMOTER-BINDING-LIKE PROTEIN 4"/>
    <property type="match status" value="1"/>
</dbReference>
<evidence type="ECO:0000256" key="1">
    <source>
        <dbReference type="ARBA" id="ARBA00004123"/>
    </source>
</evidence>
<evidence type="ECO:0000256" key="3">
    <source>
        <dbReference type="ARBA" id="ARBA00022771"/>
    </source>
</evidence>
<dbReference type="AlphaFoldDB" id="A0A6P6SJI3"/>
<feature type="region of interest" description="Disordered" evidence="11">
    <location>
        <begin position="77"/>
        <end position="107"/>
    </location>
</feature>
<protein>
    <submittedName>
        <fullName evidence="14">Squamosa promoter-binding-like protein 11</fullName>
    </submittedName>
</protein>
<dbReference type="Gene3D" id="4.10.1100.10">
    <property type="entry name" value="Transcription factor, SBP-box domain"/>
    <property type="match status" value="1"/>
</dbReference>
<dbReference type="InterPro" id="IPR044817">
    <property type="entry name" value="SBP-like"/>
</dbReference>
<accession>A0A6P6SJI3</accession>
<evidence type="ECO:0000256" key="10">
    <source>
        <dbReference type="PROSITE-ProRule" id="PRU00470"/>
    </source>
</evidence>
<keyword evidence="3 10" id="KW-0863">Zinc-finger</keyword>
<dbReference type="GO" id="GO:0008270">
    <property type="term" value="F:zinc ion binding"/>
    <property type="evidence" value="ECO:0007669"/>
    <property type="project" value="UniProtKB-KW"/>
</dbReference>
<reference evidence="14" key="2">
    <citation type="submission" date="2025-08" db="UniProtKB">
        <authorList>
            <consortium name="RefSeq"/>
        </authorList>
    </citation>
    <scope>IDENTIFICATION</scope>
    <source>
        <tissue evidence="14">Leaves</tissue>
    </source>
</reference>
<gene>
    <name evidence="14" type="primary">LOC113692082</name>
</gene>
<sequence length="359" mass="39765">MEFELTKYPASMHSQDSAMDGGKATELDRDYFGTVNSWPNENRKEEDFIGVEKGESYSAPAASLGFDQPVVGLKLGMPKDSKHLSSITNSSLSSNSGKRSRASHQGMQTSRCQVEGCNLDLTAAKDYHRRHRICESHSKSPKVIVAGVERRFCQQCSRFHNLSEFDDKKRSCRRRLSDHNARRRRPQPDAMHLSSMGLPSSLYGRRAPSFLLSRMPSSSSNRTWECSSGLKMANAGNSLIRASGVDVSPGHAQSHLNESQNLPCALSLLSTPSWALHEPESASLEQLMQGSVSIPQPASQLESQNWHLISEARVSAEQAPSVTPFHSMALQNTDNSHLPGYRSFKPPYDSGFHFTSRIN</sequence>
<evidence type="ECO:0000256" key="8">
    <source>
        <dbReference type="ARBA" id="ARBA00023242"/>
    </source>
</evidence>
<dbReference type="FunFam" id="4.10.1100.10:FF:000001">
    <property type="entry name" value="Squamosa promoter-binding-like protein 14"/>
    <property type="match status" value="1"/>
</dbReference>
<comment type="function">
    <text evidence="9">Probable transcriptional factor. Binds to the promoter of the SQUAMOSA gene.</text>
</comment>
<dbReference type="GO" id="GO:0003677">
    <property type="term" value="F:DNA binding"/>
    <property type="evidence" value="ECO:0007669"/>
    <property type="project" value="UniProtKB-KW"/>
</dbReference>
<keyword evidence="5" id="KW-0805">Transcription regulation</keyword>
<evidence type="ECO:0000256" key="5">
    <source>
        <dbReference type="ARBA" id="ARBA00023015"/>
    </source>
</evidence>
<keyword evidence="13" id="KW-1185">Reference proteome</keyword>
<dbReference type="GeneID" id="113692082"/>
<dbReference type="Pfam" id="PF03110">
    <property type="entry name" value="SBP"/>
    <property type="match status" value="1"/>
</dbReference>
<feature type="domain" description="SBP-type" evidence="12">
    <location>
        <begin position="109"/>
        <end position="186"/>
    </location>
</feature>
<dbReference type="GO" id="GO:0005634">
    <property type="term" value="C:nucleus"/>
    <property type="evidence" value="ECO:0007669"/>
    <property type="project" value="UniProtKB-SubCell"/>
</dbReference>
<dbReference type="OrthoDB" id="514967at2759"/>
<feature type="region of interest" description="Disordered" evidence="11">
    <location>
        <begin position="176"/>
        <end position="198"/>
    </location>
</feature>
<evidence type="ECO:0000313" key="14">
    <source>
        <dbReference type="RefSeq" id="XP_027066228.1"/>
    </source>
</evidence>
<name>A0A6P6SJI3_COFAR</name>
<evidence type="ECO:0000256" key="2">
    <source>
        <dbReference type="ARBA" id="ARBA00022723"/>
    </source>
</evidence>
<evidence type="ECO:0000256" key="4">
    <source>
        <dbReference type="ARBA" id="ARBA00022833"/>
    </source>
</evidence>
<dbReference type="RefSeq" id="XP_027066228.1">
    <property type="nucleotide sequence ID" value="XM_027210427.2"/>
</dbReference>
<dbReference type="Proteomes" id="UP001652660">
    <property type="component" value="Chromosome 6c"/>
</dbReference>
<evidence type="ECO:0000256" key="9">
    <source>
        <dbReference type="ARBA" id="ARBA00056472"/>
    </source>
</evidence>
<feature type="compositionally biased region" description="Low complexity" evidence="11">
    <location>
        <begin position="84"/>
        <end position="97"/>
    </location>
</feature>
<keyword evidence="2" id="KW-0479">Metal-binding</keyword>